<dbReference type="AlphaFoldDB" id="A0A926NPH3"/>
<gene>
    <name evidence="5" type="ORF">IDJ76_17680</name>
</gene>
<dbReference type="SUPFAM" id="SSF46689">
    <property type="entry name" value="Homeodomain-like"/>
    <property type="match status" value="1"/>
</dbReference>
<dbReference type="PRINTS" id="PR00032">
    <property type="entry name" value="HTHARAC"/>
</dbReference>
<keyword evidence="1" id="KW-0805">Transcription regulation</keyword>
<proteinExistence type="predicted"/>
<reference evidence="5" key="1">
    <citation type="submission" date="2020-09" db="EMBL/GenBank/DDBJ databases">
        <title>Novel species of Mucilaginibacter isolated from a glacier on the Tibetan Plateau.</title>
        <authorList>
            <person name="Liu Q."/>
            <person name="Xin Y.-H."/>
        </authorList>
    </citation>
    <scope>NUCLEOTIDE SEQUENCE</scope>
    <source>
        <strain evidence="5">ZB1P21</strain>
    </source>
</reference>
<dbReference type="PROSITE" id="PS01124">
    <property type="entry name" value="HTH_ARAC_FAMILY_2"/>
    <property type="match status" value="1"/>
</dbReference>
<evidence type="ECO:0000256" key="3">
    <source>
        <dbReference type="ARBA" id="ARBA00023163"/>
    </source>
</evidence>
<organism evidence="5 6">
    <name type="scientific">Mucilaginibacter glaciei</name>
    <dbReference type="NCBI Taxonomy" id="2772109"/>
    <lineage>
        <taxon>Bacteria</taxon>
        <taxon>Pseudomonadati</taxon>
        <taxon>Bacteroidota</taxon>
        <taxon>Sphingobacteriia</taxon>
        <taxon>Sphingobacteriales</taxon>
        <taxon>Sphingobacteriaceae</taxon>
        <taxon>Mucilaginibacter</taxon>
    </lineage>
</organism>
<sequence>MMKKESEPLVINSITEFCKVLGHPKPKNPLLTVLEIKCNSDYPELASNKLIYDFYSVFIKRNIKRPIRYGRRFYDFSEGTMGFSAPKQVFTLDSPEDVAEVTGWYLVFHADLIRKYQLGKRINDYNFFSYSANEALHLSDDEEQTIEKIMRDIRKEYEQPIDLFSQDVIVSYLEVLLNYSNRFYNRQFITRKQAEEDLLATFTTYIRNYFEQPNIAQLPNVNDVAAQMNVSAHYLSDMLRSVTGQSAQQHIHDFLIEKAKQLLLTTNLSVNETAYRLGFEYPQYFNRLFKNKTGITPATFRGNN</sequence>
<evidence type="ECO:0000256" key="2">
    <source>
        <dbReference type="ARBA" id="ARBA00023125"/>
    </source>
</evidence>
<dbReference type="InterPro" id="IPR020449">
    <property type="entry name" value="Tscrpt_reg_AraC-type_HTH"/>
</dbReference>
<comment type="caution">
    <text evidence="5">The sequence shown here is derived from an EMBL/GenBank/DDBJ whole genome shotgun (WGS) entry which is preliminary data.</text>
</comment>
<evidence type="ECO:0000313" key="6">
    <source>
        <dbReference type="Proteomes" id="UP000619078"/>
    </source>
</evidence>
<evidence type="ECO:0000256" key="1">
    <source>
        <dbReference type="ARBA" id="ARBA00023015"/>
    </source>
</evidence>
<dbReference type="InterPro" id="IPR009057">
    <property type="entry name" value="Homeodomain-like_sf"/>
</dbReference>
<protein>
    <submittedName>
        <fullName evidence="5">Helix-turn-helix transcriptional regulator</fullName>
    </submittedName>
</protein>
<dbReference type="EMBL" id="JACWMX010000008">
    <property type="protein sequence ID" value="MBD1394941.1"/>
    <property type="molecule type" value="Genomic_DNA"/>
</dbReference>
<dbReference type="InterPro" id="IPR018060">
    <property type="entry name" value="HTH_AraC"/>
</dbReference>
<dbReference type="RefSeq" id="WP_191165064.1">
    <property type="nucleotide sequence ID" value="NZ_JACWMX010000008.1"/>
</dbReference>
<dbReference type="SMART" id="SM00342">
    <property type="entry name" value="HTH_ARAC"/>
    <property type="match status" value="1"/>
</dbReference>
<dbReference type="GO" id="GO:0043565">
    <property type="term" value="F:sequence-specific DNA binding"/>
    <property type="evidence" value="ECO:0007669"/>
    <property type="project" value="InterPro"/>
</dbReference>
<keyword evidence="3" id="KW-0804">Transcription</keyword>
<dbReference type="PANTHER" id="PTHR43280">
    <property type="entry name" value="ARAC-FAMILY TRANSCRIPTIONAL REGULATOR"/>
    <property type="match status" value="1"/>
</dbReference>
<keyword evidence="2" id="KW-0238">DNA-binding</keyword>
<feature type="domain" description="HTH araC/xylS-type" evidence="4">
    <location>
        <begin position="200"/>
        <end position="303"/>
    </location>
</feature>
<dbReference type="Pfam" id="PF12833">
    <property type="entry name" value="HTH_18"/>
    <property type="match status" value="1"/>
</dbReference>
<accession>A0A926NPH3</accession>
<dbReference type="PANTHER" id="PTHR43280:SF32">
    <property type="entry name" value="TRANSCRIPTIONAL REGULATORY PROTEIN"/>
    <property type="match status" value="1"/>
</dbReference>
<evidence type="ECO:0000259" key="4">
    <source>
        <dbReference type="PROSITE" id="PS01124"/>
    </source>
</evidence>
<dbReference type="GO" id="GO:0003700">
    <property type="term" value="F:DNA-binding transcription factor activity"/>
    <property type="evidence" value="ECO:0007669"/>
    <property type="project" value="InterPro"/>
</dbReference>
<evidence type="ECO:0000313" key="5">
    <source>
        <dbReference type="EMBL" id="MBD1394941.1"/>
    </source>
</evidence>
<dbReference type="Proteomes" id="UP000619078">
    <property type="component" value="Unassembled WGS sequence"/>
</dbReference>
<name>A0A926NPH3_9SPHI</name>
<keyword evidence="6" id="KW-1185">Reference proteome</keyword>
<dbReference type="Gene3D" id="1.10.10.60">
    <property type="entry name" value="Homeodomain-like"/>
    <property type="match status" value="1"/>
</dbReference>